<keyword evidence="1" id="KW-0812">Transmembrane</keyword>
<feature type="transmembrane region" description="Helical" evidence="1">
    <location>
        <begin position="41"/>
        <end position="59"/>
    </location>
</feature>
<feature type="transmembrane region" description="Helical" evidence="1">
    <location>
        <begin position="96"/>
        <end position="114"/>
    </location>
</feature>
<sequence>MSGVSFNGYYHESETEEKLDNNGNPIRADRNIKEGITLNKFKMLCAFMAVLSVFGTSLLSGFYGGLIALLCELISWVALPWYAWMIVRGYHNTNNVVFYGLRLFVLALICEVPYDFVTSGKVWDMTSQNPVFALLISLIVLSYVDTVCKKLRGFKKVAACAFVVLAGAAWNLIGMVGVRQRLLFGGLIIFVMSMLFEFMRKRETTMELTAGVFGAMSLVAPAIGVVVLHYRSVYGDGPRPTKQFRWIMYAWYPIMLLIASAVLLVQKFM</sequence>
<organism evidence="2 3">
    <name type="scientific">Gardnerella vaginalis</name>
    <dbReference type="NCBI Taxonomy" id="2702"/>
    <lineage>
        <taxon>Bacteria</taxon>
        <taxon>Bacillati</taxon>
        <taxon>Actinomycetota</taxon>
        <taxon>Actinomycetes</taxon>
        <taxon>Bifidobacteriales</taxon>
        <taxon>Bifidobacteriaceae</taxon>
        <taxon>Gardnerella</taxon>
    </lineage>
</organism>
<keyword evidence="1" id="KW-0472">Membrane</keyword>
<dbReference type="Proteomes" id="UP000236146">
    <property type="component" value="Unassembled WGS sequence"/>
</dbReference>
<evidence type="ECO:0000256" key="1">
    <source>
        <dbReference type="SAM" id="Phobius"/>
    </source>
</evidence>
<keyword evidence="2" id="KW-0378">Hydrolase</keyword>
<proteinExistence type="predicted"/>
<accession>A0A2K1STQ8</accession>
<keyword evidence="1" id="KW-1133">Transmembrane helix</keyword>
<name>A0A2K1STQ8_GARVA</name>
<keyword evidence="2" id="KW-0540">Nuclease</keyword>
<dbReference type="EMBL" id="MNLH01000008">
    <property type="protein sequence ID" value="PNS42878.1"/>
    <property type="molecule type" value="Genomic_DNA"/>
</dbReference>
<feature type="transmembrane region" description="Helical" evidence="1">
    <location>
        <begin position="182"/>
        <end position="199"/>
    </location>
</feature>
<keyword evidence="2" id="KW-0255">Endonuclease</keyword>
<dbReference type="GO" id="GO:0004519">
    <property type="term" value="F:endonuclease activity"/>
    <property type="evidence" value="ECO:0007669"/>
    <property type="project" value="UniProtKB-KW"/>
</dbReference>
<comment type="caution">
    <text evidence="2">The sequence shown here is derived from an EMBL/GenBank/DDBJ whole genome shotgun (WGS) entry which is preliminary data.</text>
</comment>
<dbReference type="AlphaFoldDB" id="A0A2K1STQ8"/>
<gene>
    <name evidence="2" type="ORF">BFS05_06075</name>
</gene>
<feature type="transmembrane region" description="Helical" evidence="1">
    <location>
        <begin position="126"/>
        <end position="144"/>
    </location>
</feature>
<feature type="transmembrane region" description="Helical" evidence="1">
    <location>
        <begin position="156"/>
        <end position="176"/>
    </location>
</feature>
<protein>
    <submittedName>
        <fullName evidence="2">Endonuclease VII</fullName>
    </submittedName>
</protein>
<feature type="transmembrane region" description="Helical" evidence="1">
    <location>
        <begin position="246"/>
        <end position="265"/>
    </location>
</feature>
<feature type="transmembrane region" description="Helical" evidence="1">
    <location>
        <begin position="65"/>
        <end position="84"/>
    </location>
</feature>
<evidence type="ECO:0000313" key="2">
    <source>
        <dbReference type="EMBL" id="PNS42878.1"/>
    </source>
</evidence>
<reference evidence="2 3" key="1">
    <citation type="submission" date="2016-10" db="EMBL/GenBank/DDBJ databases">
        <authorList>
            <person name="Varghese N."/>
        </authorList>
    </citation>
    <scope>NUCLEOTIDE SEQUENCE [LARGE SCALE GENOMIC DNA]</scope>
    <source>
        <strain evidence="2 3">KA00225</strain>
    </source>
</reference>
<feature type="transmembrane region" description="Helical" evidence="1">
    <location>
        <begin position="211"/>
        <end position="230"/>
    </location>
</feature>
<evidence type="ECO:0000313" key="3">
    <source>
        <dbReference type="Proteomes" id="UP000236146"/>
    </source>
</evidence>
<dbReference type="OrthoDB" id="81897at2"/>